<dbReference type="Gene3D" id="3.30.70.270">
    <property type="match status" value="1"/>
</dbReference>
<evidence type="ECO:0000259" key="2">
    <source>
        <dbReference type="PROSITE" id="PS50887"/>
    </source>
</evidence>
<dbReference type="GO" id="GO:0005886">
    <property type="term" value="C:plasma membrane"/>
    <property type="evidence" value="ECO:0007669"/>
    <property type="project" value="TreeGrafter"/>
</dbReference>
<organism evidence="3 4">
    <name type="scientific">Salipaludibacillus keqinensis</name>
    <dbReference type="NCBI Taxonomy" id="2045207"/>
    <lineage>
        <taxon>Bacteria</taxon>
        <taxon>Bacillati</taxon>
        <taxon>Bacillota</taxon>
        <taxon>Bacilli</taxon>
        <taxon>Bacillales</taxon>
        <taxon>Bacillaceae</taxon>
    </lineage>
</organism>
<dbReference type="SMART" id="SM00065">
    <property type="entry name" value="GAF"/>
    <property type="match status" value="1"/>
</dbReference>
<keyword evidence="1" id="KW-0812">Transmembrane</keyword>
<dbReference type="InterPro" id="IPR029787">
    <property type="entry name" value="Nucleotide_cyclase"/>
</dbReference>
<feature type="transmembrane region" description="Helical" evidence="1">
    <location>
        <begin position="74"/>
        <end position="107"/>
    </location>
</feature>
<dbReference type="Gene3D" id="3.30.450.40">
    <property type="match status" value="1"/>
</dbReference>
<dbReference type="PANTHER" id="PTHR45138">
    <property type="entry name" value="REGULATORY COMPONENTS OF SENSORY TRANSDUCTION SYSTEM"/>
    <property type="match status" value="1"/>
</dbReference>
<evidence type="ECO:0000313" key="3">
    <source>
        <dbReference type="EMBL" id="PYZ94572.1"/>
    </source>
</evidence>
<dbReference type="SUPFAM" id="SSF55073">
    <property type="entry name" value="Nucleotide cyclase"/>
    <property type="match status" value="1"/>
</dbReference>
<name>A0A323THG7_9BACI</name>
<dbReference type="GO" id="GO:1902201">
    <property type="term" value="P:negative regulation of bacterial-type flagellum-dependent cell motility"/>
    <property type="evidence" value="ECO:0007669"/>
    <property type="project" value="TreeGrafter"/>
</dbReference>
<comment type="caution">
    <text evidence="3">The sequence shown here is derived from an EMBL/GenBank/DDBJ whole genome shotgun (WGS) entry which is preliminary data.</text>
</comment>
<dbReference type="Pfam" id="PF00990">
    <property type="entry name" value="GGDEF"/>
    <property type="match status" value="1"/>
</dbReference>
<evidence type="ECO:0000256" key="1">
    <source>
        <dbReference type="SAM" id="Phobius"/>
    </source>
</evidence>
<dbReference type="InterPro" id="IPR043128">
    <property type="entry name" value="Rev_trsase/Diguanyl_cyclase"/>
</dbReference>
<keyword evidence="4" id="KW-1185">Reference proteome</keyword>
<dbReference type="SMART" id="SM00267">
    <property type="entry name" value="GGDEF"/>
    <property type="match status" value="1"/>
</dbReference>
<dbReference type="InterPro" id="IPR000160">
    <property type="entry name" value="GGDEF_dom"/>
</dbReference>
<dbReference type="FunFam" id="3.30.70.270:FF:000001">
    <property type="entry name" value="Diguanylate cyclase domain protein"/>
    <property type="match status" value="1"/>
</dbReference>
<keyword evidence="1" id="KW-0472">Membrane</keyword>
<dbReference type="SUPFAM" id="SSF55781">
    <property type="entry name" value="GAF domain-like"/>
    <property type="match status" value="1"/>
</dbReference>
<reference evidence="3 4" key="1">
    <citation type="submission" date="2017-10" db="EMBL/GenBank/DDBJ databases">
        <title>Bacillus sp. nov., a halophilic bacterium isolated from a Keqin Lake.</title>
        <authorList>
            <person name="Wang H."/>
        </authorList>
    </citation>
    <scope>NUCLEOTIDE SEQUENCE [LARGE SCALE GENOMIC DNA]</scope>
    <source>
        <strain evidence="3 4">KQ-12</strain>
    </source>
</reference>
<protein>
    <recommendedName>
        <fullName evidence="2">GGDEF domain-containing protein</fullName>
    </recommendedName>
</protein>
<dbReference type="InterPro" id="IPR050469">
    <property type="entry name" value="Diguanylate_Cyclase"/>
</dbReference>
<dbReference type="InterPro" id="IPR029016">
    <property type="entry name" value="GAF-like_dom_sf"/>
</dbReference>
<evidence type="ECO:0000313" key="4">
    <source>
        <dbReference type="Proteomes" id="UP000248214"/>
    </source>
</evidence>
<dbReference type="GO" id="GO:0052621">
    <property type="term" value="F:diguanylate cyclase activity"/>
    <property type="evidence" value="ECO:0007669"/>
    <property type="project" value="TreeGrafter"/>
</dbReference>
<keyword evidence="1" id="KW-1133">Transmembrane helix</keyword>
<dbReference type="CDD" id="cd01949">
    <property type="entry name" value="GGDEF"/>
    <property type="match status" value="1"/>
</dbReference>
<dbReference type="EMBL" id="PDOD01000001">
    <property type="protein sequence ID" value="PYZ94572.1"/>
    <property type="molecule type" value="Genomic_DNA"/>
</dbReference>
<dbReference type="PANTHER" id="PTHR45138:SF9">
    <property type="entry name" value="DIGUANYLATE CYCLASE DGCM-RELATED"/>
    <property type="match status" value="1"/>
</dbReference>
<dbReference type="PROSITE" id="PS50887">
    <property type="entry name" value="GGDEF"/>
    <property type="match status" value="1"/>
</dbReference>
<dbReference type="Pfam" id="PF01590">
    <property type="entry name" value="GAF"/>
    <property type="match status" value="1"/>
</dbReference>
<dbReference type="InterPro" id="IPR003018">
    <property type="entry name" value="GAF"/>
</dbReference>
<feature type="transmembrane region" description="Helical" evidence="1">
    <location>
        <begin position="113"/>
        <end position="135"/>
    </location>
</feature>
<dbReference type="GO" id="GO:0043709">
    <property type="term" value="P:cell adhesion involved in single-species biofilm formation"/>
    <property type="evidence" value="ECO:0007669"/>
    <property type="project" value="TreeGrafter"/>
</dbReference>
<dbReference type="Proteomes" id="UP000248214">
    <property type="component" value="Unassembled WGS sequence"/>
</dbReference>
<dbReference type="NCBIfam" id="TIGR00254">
    <property type="entry name" value="GGDEF"/>
    <property type="match status" value="1"/>
</dbReference>
<feature type="transmembrane region" description="Helical" evidence="1">
    <location>
        <begin position="178"/>
        <end position="198"/>
    </location>
</feature>
<feature type="domain" description="GGDEF" evidence="2">
    <location>
        <begin position="393"/>
        <end position="528"/>
    </location>
</feature>
<proteinExistence type="predicted"/>
<dbReference type="AlphaFoldDB" id="A0A323THG7"/>
<gene>
    <name evidence="3" type="ORF">CR194_03290</name>
</gene>
<accession>A0A323THG7</accession>
<sequence>MHIFYTFYIRHMECRRFKQMLLILLIILNALFYLFMNVVRFHFSHEVNKWIFAISGSLFSLNLGVLLGFQHSVWLGLFVLFVLAASFEWMGVLIGSLLILALFYIYGLYSTEVLWMIAGGYILFSVSFAGMFYYFHTQNDRLFRWKNFFYKQSKNLHVLREVSLALQSTLKLDKLMHIFLTAVTAGYGLGFNRAFILLQDEENPQQFTGTAAIGPLSVEEGHEIWENVVSQKLTLRDFIKLQREAEINDQELNQKVRSYTLEINEKHELCHHVLTKKEPIIVDDHSLDSDFLLQSIKDSFSMKQFAIIPLLTRGRVIGLMVIDNIVDQKRIKHEDLDNIMPLATQGAMAIENAMLYERSESMAIEDALTGLKNKRFLDRMFPHLQESAESNKTSLTALVLDIDNFKNFNDTHGHLLGNEVLIQMGDILSSAVQDEGIVCRFGGEEFVILLPKAPLCKGYEVAETIRLKIRDHSFKGMESQPFGRITASIGVANYPESTSQSDQLLHIADEAVYEAKDRGRDRVICFEELQKEV</sequence>
<feature type="transmembrane region" description="Helical" evidence="1">
    <location>
        <begin position="21"/>
        <end position="43"/>
    </location>
</feature>